<dbReference type="AlphaFoldDB" id="A0A2T3Q325"/>
<protein>
    <submittedName>
        <fullName evidence="1">Uncharacterized protein</fullName>
    </submittedName>
</protein>
<evidence type="ECO:0000313" key="1">
    <source>
        <dbReference type="EMBL" id="SPY46070.1"/>
    </source>
</evidence>
<sequence length="97" mass="10758">MVKPCSTSLQTLLVERLSQWPLGARCATQEPCGDIVFWNAAINDITQARKTSRTLLRAIKSHYQVNAICFETAHGQPLLASDWQDSVVTLAQFVGIQ</sequence>
<dbReference type="Proteomes" id="UP000251647">
    <property type="component" value="Unassembled WGS sequence"/>
</dbReference>
<gene>
    <name evidence="1" type="ORF">NCTC11647_04416</name>
</gene>
<accession>A0A2T3Q325</accession>
<name>A0A2T3Q325_PHODM</name>
<organism evidence="1 2">
    <name type="scientific">Photobacterium damselae</name>
    <dbReference type="NCBI Taxonomy" id="38293"/>
    <lineage>
        <taxon>Bacteria</taxon>
        <taxon>Pseudomonadati</taxon>
        <taxon>Pseudomonadota</taxon>
        <taxon>Gammaproteobacteria</taxon>
        <taxon>Vibrionales</taxon>
        <taxon>Vibrionaceae</taxon>
        <taxon>Photobacterium</taxon>
    </lineage>
</organism>
<evidence type="ECO:0000313" key="2">
    <source>
        <dbReference type="Proteomes" id="UP000251647"/>
    </source>
</evidence>
<proteinExistence type="predicted"/>
<reference evidence="1 2" key="1">
    <citation type="submission" date="2018-06" db="EMBL/GenBank/DDBJ databases">
        <authorList>
            <consortium name="Pathogen Informatics"/>
            <person name="Doyle S."/>
        </authorList>
    </citation>
    <scope>NUCLEOTIDE SEQUENCE [LARGE SCALE GENOMIC DNA]</scope>
    <source>
        <strain evidence="1 2">NCTC11647</strain>
    </source>
</reference>
<dbReference type="OrthoDB" id="6400230at2"/>
<dbReference type="RefSeq" id="WP_013404484.1">
    <property type="nucleotide sequence ID" value="NZ_CP073688.1"/>
</dbReference>
<dbReference type="EMBL" id="UATL01000008">
    <property type="protein sequence ID" value="SPY46070.1"/>
    <property type="molecule type" value="Genomic_DNA"/>
</dbReference>